<accession>A0A6J7M7W9</accession>
<dbReference type="AlphaFoldDB" id="A0A6J7M7W9"/>
<organism evidence="5">
    <name type="scientific">freshwater metagenome</name>
    <dbReference type="NCBI Taxonomy" id="449393"/>
    <lineage>
        <taxon>unclassified sequences</taxon>
        <taxon>metagenomes</taxon>
        <taxon>ecological metagenomes</taxon>
    </lineage>
</organism>
<feature type="domain" description="Carbohydrate kinase FGGY N-terminal" evidence="4">
    <location>
        <begin position="215"/>
        <end position="394"/>
    </location>
</feature>
<keyword evidence="1" id="KW-0808">Transferase</keyword>
<evidence type="ECO:0000256" key="2">
    <source>
        <dbReference type="ARBA" id="ARBA00022777"/>
    </source>
</evidence>
<dbReference type="GO" id="GO:0016301">
    <property type="term" value="F:kinase activity"/>
    <property type="evidence" value="ECO:0007669"/>
    <property type="project" value="UniProtKB-KW"/>
</dbReference>
<dbReference type="PANTHER" id="PTHR43095:SF5">
    <property type="entry name" value="XYLULOSE KINASE"/>
    <property type="match status" value="1"/>
</dbReference>
<dbReference type="Pfam" id="PF00370">
    <property type="entry name" value="FGGY_N"/>
    <property type="match status" value="1"/>
</dbReference>
<gene>
    <name evidence="5" type="ORF">UFOPK3954_00295</name>
</gene>
<evidence type="ECO:0000313" key="5">
    <source>
        <dbReference type="EMBL" id="CAB4976921.1"/>
    </source>
</evidence>
<protein>
    <submittedName>
        <fullName evidence="5">Unannotated protein</fullName>
    </submittedName>
</protein>
<proteinExistence type="predicted"/>
<dbReference type="InterPro" id="IPR050406">
    <property type="entry name" value="FGGY_Carb_Kinase"/>
</dbReference>
<sequence length="531" mass="56065">MTWLQTHTETDEANEPGSQQRGGSPRVREHTAARTDVRVLAQRLGPCAQRVRAEGVHCGFEPTACRPVAVEEVLDPLAMGEVQAAAPGEQQFATHRRHVVEHRNVRAEVREHLGGHEACRTATDDAGTQVRLGGFGHICRIGVAPVAGRAVSRSVARMVAAVGIAVSPTSTVIDIRDMKKGRGLGTVTLRRSRTDGLAHGEASTQQWLADLHEALSRLDVPEIGAVSVVGPLHSLVALGPGAGALRPALLAEDRRSEPDAGWCTKQIPALDWSTSVGSVPSFALTVTKLSWLHRSEPETWGRIDRLSSLHGVLAAALCDNTPEFATDRLTASGTGLWSAGQEAYDQRVLSLIDAERSWPGVLARVVGPFDVIGSRGDAKVVVGTSEPTALVAALGAERGDVIVTIGERVSVFGIATRAFVDESGTISSFASPDGGYLPTVVLPIELDETSVGVLAAIRTLRNATVPTGGRLFVCGPQHSVIDVALRCSRSEGTRVQVCTDDSVVAVGAARQAAAALLGGWPTWQPIVTERA</sequence>
<feature type="region of interest" description="Disordered" evidence="3">
    <location>
        <begin position="1"/>
        <end position="34"/>
    </location>
</feature>
<dbReference type="PANTHER" id="PTHR43095">
    <property type="entry name" value="SUGAR KINASE"/>
    <property type="match status" value="1"/>
</dbReference>
<keyword evidence="2" id="KW-0418">Kinase</keyword>
<dbReference type="SUPFAM" id="SSF53067">
    <property type="entry name" value="Actin-like ATPase domain"/>
    <property type="match status" value="1"/>
</dbReference>
<dbReference type="EMBL" id="CAFBON010000018">
    <property type="protein sequence ID" value="CAB4976921.1"/>
    <property type="molecule type" value="Genomic_DNA"/>
</dbReference>
<dbReference type="InterPro" id="IPR018484">
    <property type="entry name" value="FGGY_N"/>
</dbReference>
<evidence type="ECO:0000256" key="1">
    <source>
        <dbReference type="ARBA" id="ARBA00022679"/>
    </source>
</evidence>
<evidence type="ECO:0000256" key="3">
    <source>
        <dbReference type="SAM" id="MobiDB-lite"/>
    </source>
</evidence>
<evidence type="ECO:0000259" key="4">
    <source>
        <dbReference type="Pfam" id="PF00370"/>
    </source>
</evidence>
<dbReference type="Gene3D" id="3.30.420.40">
    <property type="match status" value="1"/>
</dbReference>
<reference evidence="5" key="1">
    <citation type="submission" date="2020-05" db="EMBL/GenBank/DDBJ databases">
        <authorList>
            <person name="Chiriac C."/>
            <person name="Salcher M."/>
            <person name="Ghai R."/>
            <person name="Kavagutti S V."/>
        </authorList>
    </citation>
    <scope>NUCLEOTIDE SEQUENCE</scope>
</reference>
<dbReference type="GO" id="GO:0005975">
    <property type="term" value="P:carbohydrate metabolic process"/>
    <property type="evidence" value="ECO:0007669"/>
    <property type="project" value="InterPro"/>
</dbReference>
<name>A0A6J7M7W9_9ZZZZ</name>
<dbReference type="InterPro" id="IPR043129">
    <property type="entry name" value="ATPase_NBD"/>
</dbReference>